<dbReference type="CDD" id="cd01668">
    <property type="entry name" value="TGS_RSH"/>
    <property type="match status" value="1"/>
</dbReference>
<dbReference type="InterPro" id="IPR003607">
    <property type="entry name" value="HD/PDEase_dom"/>
</dbReference>
<dbReference type="InterPro" id="IPR004095">
    <property type="entry name" value="TGS"/>
</dbReference>
<proteinExistence type="inferred from homology"/>
<dbReference type="SUPFAM" id="SSF55021">
    <property type="entry name" value="ACT-like"/>
    <property type="match status" value="1"/>
</dbReference>
<dbReference type="Gene3D" id="3.30.460.10">
    <property type="entry name" value="Beta Polymerase, domain 2"/>
    <property type="match status" value="1"/>
</dbReference>
<dbReference type="InterPro" id="IPR004811">
    <property type="entry name" value="RelA/Spo_fam"/>
</dbReference>
<dbReference type="GO" id="GO:0005886">
    <property type="term" value="C:plasma membrane"/>
    <property type="evidence" value="ECO:0007669"/>
    <property type="project" value="TreeGrafter"/>
</dbReference>
<organism evidence="3">
    <name type="scientific">marine metagenome</name>
    <dbReference type="NCBI Taxonomy" id="408172"/>
    <lineage>
        <taxon>unclassified sequences</taxon>
        <taxon>metagenomes</taxon>
        <taxon>ecological metagenomes</taxon>
    </lineage>
</organism>
<sequence>MNINKQSITLEEKDNKLIVNAYRRLLRHSKSLVSKSDVNNIKKAFRISLEAHKEMRRKSGEPFILHPISVAQICVQEIGLGATSIIAALLHDVVEDTDLTLKFIEKKFGYNVARICDGLTKISGVFTPGSSIQSENFKKMLLTLVDDMRVILIKLADRLHNMRTLESMSRKGQLKISSETIYVYSPLAHRLGLYSIKSELDDLYLKYTDKRSFNYISNKLRDTKYSRDKFIKSFIRPINKKLKDLDLKFKILGRPKSIFSINNKIKNQDRSFEDIYDLFAIRIILDVNLEEEKTVCWQAYSIVTDFYHPNPDRLKDWISIPKANGYESLHTTVMSGVGKWVEVQIRSKRMDDIAEKGFAAHWKYKEKLKGDSRFDDWISSIRDLVSQKNYSPQEFLDDFRGNLYNEEIFVFTPNGDLKTLPINSTVLDFAYSIHSEIGSKCTGAIIDKVLVPLIQTLKSGDQVNVITSTKQKPSEDWINKVVTSKAKSSIKSSLIRQRKNLSAQGKDLIKRKFKKLKLEFEENISPVANYFHYKSVIEFYYDIAKGIFNLKKIREYLNSIEKIKIKEEKLIVEDKSKKNINKKTSNSLILFDGNNQTLDYSISSCCNPIPGDDIFGFVTINEGIKVHRTNCSNSPELLSKYAYRVIKAEWFTKINDNLVASLLINGTDRIGVLDDITKIISSQLKVNMKSISINMKHGIFEGKIELFVSDTLQLFKLIEKLQKVKNVIGIKRID</sequence>
<dbReference type="CDD" id="cd00077">
    <property type="entry name" value="HDc"/>
    <property type="match status" value="1"/>
</dbReference>
<dbReference type="InterPro" id="IPR007685">
    <property type="entry name" value="RelA_SpoT"/>
</dbReference>
<dbReference type="InterPro" id="IPR012675">
    <property type="entry name" value="Beta-grasp_dom_sf"/>
</dbReference>
<name>A0A381QMK7_9ZZZZ</name>
<feature type="domain" description="TGS" evidence="2">
    <location>
        <begin position="406"/>
        <end position="467"/>
    </location>
</feature>
<dbReference type="InterPro" id="IPR012676">
    <property type="entry name" value="TGS-like"/>
</dbReference>
<dbReference type="Gene3D" id="1.10.3210.10">
    <property type="entry name" value="Hypothetical protein af1432"/>
    <property type="match status" value="1"/>
</dbReference>
<dbReference type="PANTHER" id="PTHR21262:SF31">
    <property type="entry name" value="GTP PYROPHOSPHOKINASE"/>
    <property type="match status" value="1"/>
</dbReference>
<dbReference type="PANTHER" id="PTHR21262">
    <property type="entry name" value="GUANOSINE-3',5'-BIS DIPHOSPHATE 3'-PYROPHOSPHOHYDROLASE"/>
    <property type="match status" value="1"/>
</dbReference>
<dbReference type="FunFam" id="1.10.3210.10:FF:000001">
    <property type="entry name" value="GTP pyrophosphokinase RelA"/>
    <property type="match status" value="1"/>
</dbReference>
<dbReference type="PROSITE" id="PS51880">
    <property type="entry name" value="TGS"/>
    <property type="match status" value="1"/>
</dbReference>
<accession>A0A381QMK7</accession>
<reference evidence="3" key="1">
    <citation type="submission" date="2018-05" db="EMBL/GenBank/DDBJ databases">
        <authorList>
            <person name="Lanie J.A."/>
            <person name="Ng W.-L."/>
            <person name="Kazmierczak K.M."/>
            <person name="Andrzejewski T.M."/>
            <person name="Davidsen T.M."/>
            <person name="Wayne K.J."/>
            <person name="Tettelin H."/>
            <person name="Glass J.I."/>
            <person name="Rusch D."/>
            <person name="Podicherti R."/>
            <person name="Tsui H.-C.T."/>
            <person name="Winkler M.E."/>
        </authorList>
    </citation>
    <scope>NUCLEOTIDE SEQUENCE</scope>
</reference>
<evidence type="ECO:0000259" key="2">
    <source>
        <dbReference type="PROSITE" id="PS51880"/>
    </source>
</evidence>
<dbReference type="SUPFAM" id="SSF81301">
    <property type="entry name" value="Nucleotidyltransferase"/>
    <property type="match status" value="1"/>
</dbReference>
<dbReference type="SMART" id="SM00954">
    <property type="entry name" value="RelA_SpoT"/>
    <property type="match status" value="1"/>
</dbReference>
<dbReference type="Gene3D" id="3.10.20.30">
    <property type="match status" value="1"/>
</dbReference>
<protein>
    <recommendedName>
        <fullName evidence="2">TGS domain-containing protein</fullName>
    </recommendedName>
</protein>
<dbReference type="Pfam" id="PF04607">
    <property type="entry name" value="RelA_SpoT"/>
    <property type="match status" value="1"/>
</dbReference>
<evidence type="ECO:0000256" key="1">
    <source>
        <dbReference type="ARBA" id="ARBA00007476"/>
    </source>
</evidence>
<gene>
    <name evidence="3" type="ORF">METZ01_LOCUS33028</name>
</gene>
<dbReference type="InterPro" id="IPR002912">
    <property type="entry name" value="ACT_dom"/>
</dbReference>
<dbReference type="Pfam" id="PF13328">
    <property type="entry name" value="HD_4"/>
    <property type="match status" value="1"/>
</dbReference>
<dbReference type="Pfam" id="PF02824">
    <property type="entry name" value="TGS"/>
    <property type="match status" value="1"/>
</dbReference>
<dbReference type="EMBL" id="UINC01001416">
    <property type="protein sequence ID" value="SUZ80174.1"/>
    <property type="molecule type" value="Genomic_DNA"/>
</dbReference>
<dbReference type="SUPFAM" id="SSF81271">
    <property type="entry name" value="TGS-like"/>
    <property type="match status" value="1"/>
</dbReference>
<dbReference type="FunFam" id="3.10.20.30:FF:000002">
    <property type="entry name" value="GTP pyrophosphokinase (RelA/SpoT)"/>
    <property type="match status" value="1"/>
</dbReference>
<dbReference type="InterPro" id="IPR045865">
    <property type="entry name" value="ACT-like_dom_sf"/>
</dbReference>
<dbReference type="Pfam" id="PF13291">
    <property type="entry name" value="ACT_4"/>
    <property type="match status" value="1"/>
</dbReference>
<dbReference type="InterPro" id="IPR033655">
    <property type="entry name" value="TGS_RelA/SpoT"/>
</dbReference>
<dbReference type="SMART" id="SM00471">
    <property type="entry name" value="HDc"/>
    <property type="match status" value="1"/>
</dbReference>
<evidence type="ECO:0000313" key="3">
    <source>
        <dbReference type="EMBL" id="SUZ80174.1"/>
    </source>
</evidence>
<dbReference type="CDD" id="cd05399">
    <property type="entry name" value="NT_Rel-Spo_like"/>
    <property type="match status" value="1"/>
</dbReference>
<dbReference type="Gene3D" id="3.30.70.260">
    <property type="match status" value="1"/>
</dbReference>
<comment type="similarity">
    <text evidence="1">Belongs to the RelA/SpoT family.</text>
</comment>
<dbReference type="SUPFAM" id="SSF109604">
    <property type="entry name" value="HD-domain/PDEase-like"/>
    <property type="match status" value="1"/>
</dbReference>
<dbReference type="AlphaFoldDB" id="A0A381QMK7"/>
<dbReference type="NCBIfam" id="TIGR00691">
    <property type="entry name" value="spoT_relA"/>
    <property type="match status" value="1"/>
</dbReference>
<dbReference type="InterPro" id="IPR043519">
    <property type="entry name" value="NT_sf"/>
</dbReference>
<dbReference type="GO" id="GO:0015969">
    <property type="term" value="P:guanosine tetraphosphate metabolic process"/>
    <property type="evidence" value="ECO:0007669"/>
    <property type="project" value="InterPro"/>
</dbReference>